<dbReference type="OrthoDB" id="9976382at2759"/>
<dbReference type="InterPro" id="IPR015404">
    <property type="entry name" value="Vps5_C"/>
</dbReference>
<dbReference type="PANTHER" id="PTHR47433">
    <property type="entry name" value="VACUOLAR PROTEIN SORTING-ASSOCIATED PROTEIN 17"/>
    <property type="match status" value="1"/>
</dbReference>
<feature type="domain" description="PX" evidence="3">
    <location>
        <begin position="137"/>
        <end position="216"/>
    </location>
</feature>
<dbReference type="InterPro" id="IPR014461">
    <property type="entry name" value="Retromer_complex_Vps17"/>
</dbReference>
<dbReference type="GO" id="GO:0005768">
    <property type="term" value="C:endosome"/>
    <property type="evidence" value="ECO:0007669"/>
    <property type="project" value="TreeGrafter"/>
</dbReference>
<gene>
    <name evidence="5" type="ORF">DIURU_000555</name>
</gene>
<dbReference type="GeneID" id="54779208"/>
<accession>A0A642UXN7</accession>
<dbReference type="AlphaFoldDB" id="A0A642UXN7"/>
<dbReference type="Gene3D" id="3.30.1520.10">
    <property type="entry name" value="Phox-like domain"/>
    <property type="match status" value="1"/>
</dbReference>
<dbReference type="GO" id="GO:0030905">
    <property type="term" value="C:retromer, tubulation complex"/>
    <property type="evidence" value="ECO:0007669"/>
    <property type="project" value="TreeGrafter"/>
</dbReference>
<dbReference type="PIRSF" id="PIRSF011791">
    <property type="entry name" value="Vps17"/>
    <property type="match status" value="1"/>
</dbReference>
<dbReference type="GO" id="GO:0005829">
    <property type="term" value="C:cytosol"/>
    <property type="evidence" value="ECO:0007669"/>
    <property type="project" value="GOC"/>
</dbReference>
<keyword evidence="1" id="KW-0653">Protein transport</keyword>
<dbReference type="OMA" id="FYLGTME"/>
<keyword evidence="6" id="KW-1185">Reference proteome</keyword>
<dbReference type="GO" id="GO:0006886">
    <property type="term" value="P:intracellular protein transport"/>
    <property type="evidence" value="ECO:0007669"/>
    <property type="project" value="TreeGrafter"/>
</dbReference>
<comment type="function">
    <text evidence="1">Component of the membrane-associated retromer complex which is essential in endosome-to-Golgi retrograde transport.</text>
</comment>
<feature type="compositionally biased region" description="Acidic residues" evidence="2">
    <location>
        <begin position="1"/>
        <end position="10"/>
    </location>
</feature>
<dbReference type="RefSeq" id="XP_034014650.1">
    <property type="nucleotide sequence ID" value="XM_034158544.1"/>
</dbReference>
<feature type="domain" description="Sorting nexin/Vps5-like C-terminal" evidence="4">
    <location>
        <begin position="266"/>
        <end position="459"/>
    </location>
</feature>
<proteinExistence type="inferred from homology"/>
<evidence type="ECO:0000256" key="2">
    <source>
        <dbReference type="SAM" id="MobiDB-lite"/>
    </source>
</evidence>
<evidence type="ECO:0000313" key="5">
    <source>
        <dbReference type="EMBL" id="KAA8907393.1"/>
    </source>
</evidence>
<protein>
    <recommendedName>
        <fullName evidence="1">Vacuolar protein sorting-associated protein 17</fullName>
    </recommendedName>
</protein>
<dbReference type="VEuPathDB" id="FungiDB:DIURU_000555"/>
<dbReference type="GO" id="GO:0042147">
    <property type="term" value="P:retrograde transport, endosome to Golgi"/>
    <property type="evidence" value="ECO:0007669"/>
    <property type="project" value="InterPro"/>
</dbReference>
<dbReference type="Pfam" id="PF00787">
    <property type="entry name" value="PX"/>
    <property type="match status" value="1"/>
</dbReference>
<evidence type="ECO:0000313" key="6">
    <source>
        <dbReference type="Proteomes" id="UP000449547"/>
    </source>
</evidence>
<feature type="compositionally biased region" description="Basic and acidic residues" evidence="2">
    <location>
        <begin position="29"/>
        <end position="54"/>
    </location>
</feature>
<dbReference type="EMBL" id="SWFT01000025">
    <property type="protein sequence ID" value="KAA8907393.1"/>
    <property type="molecule type" value="Genomic_DNA"/>
</dbReference>
<dbReference type="InterPro" id="IPR036871">
    <property type="entry name" value="PX_dom_sf"/>
</dbReference>
<dbReference type="Gene3D" id="1.20.1270.60">
    <property type="entry name" value="Arfaptin homology (AH) domain/BAR domain"/>
    <property type="match status" value="1"/>
</dbReference>
<dbReference type="SUPFAM" id="SSF64268">
    <property type="entry name" value="PX domain"/>
    <property type="match status" value="1"/>
</dbReference>
<dbReference type="InterPro" id="IPR037907">
    <property type="entry name" value="Vps17_PX"/>
</dbReference>
<comment type="caution">
    <text evidence="5">The sequence shown here is derived from an EMBL/GenBank/DDBJ whole genome shotgun (WGS) entry which is preliminary data.</text>
</comment>
<dbReference type="InterPro" id="IPR053055">
    <property type="entry name" value="VPS17"/>
</dbReference>
<feature type="region of interest" description="Disordered" evidence="2">
    <location>
        <begin position="1"/>
        <end position="88"/>
    </location>
</feature>
<sequence length="544" mass="62049">MALPYDDDFENNNPFAEPEPAPQPPSVDEVTKAMEQKRQEHERALQEQREREARQQLQDAATAANDASEASNDTTATDTDLTSDEFTENLPERVLKQIIPERLAKHQLKFKLTAIEKNRPGNPILKFNAYVAGLPKFRQKSYKDVRRTYAEMVKFNKYLTGANLECFVPVIPPAHTAYTGEEGHHYLMEVWQEWFDRISANPIVIRDEEFVYFVENDFGYQVINNNKKSAVPSGLMRKTLKQLAPPYDPIGPLASFRPQIKGAYLTLQKLHKQLDRRAKAEKQVSVHVYDLANKLQLMGSAEQTHPGMKNLWDKLAALTVKESDLMLTDATNEMGALGDGLYSMSEDFFEIKEALTNRHLIMRELNTAQGQVDAKQLQVNKMKAKTTLDPLRVEESLRSLDYATKTRDSMALQVRRISGEMIIERKQVLEHTDITLKRMLRTYTLKKVNHHRQLLKHLESIRLDVRLVDAKGGLSRLNRDNLSNIKHNLPQSQSEGGDAWSSRTFRSLEDQGAVAPKKRSPRHKLDARNAAELLGVATFNPPTI</sequence>
<dbReference type="Pfam" id="PF09325">
    <property type="entry name" value="Vps5"/>
    <property type="match status" value="1"/>
</dbReference>
<dbReference type="PANTHER" id="PTHR47433:SF1">
    <property type="entry name" value="VACUOLAR PROTEIN SORTING-ASSOCIATED PROTEIN 17"/>
    <property type="match status" value="1"/>
</dbReference>
<dbReference type="CDD" id="cd06891">
    <property type="entry name" value="PX_Vps17p"/>
    <property type="match status" value="1"/>
</dbReference>
<dbReference type="Proteomes" id="UP000449547">
    <property type="component" value="Unassembled WGS sequence"/>
</dbReference>
<reference evidence="5 6" key="1">
    <citation type="submission" date="2019-07" db="EMBL/GenBank/DDBJ databases">
        <title>Genome assembly of two rare yeast pathogens: Diutina rugosa and Trichomonascus ciferrii.</title>
        <authorList>
            <person name="Mixao V."/>
            <person name="Saus E."/>
            <person name="Hansen A."/>
            <person name="Lass-Flor C."/>
            <person name="Gabaldon T."/>
        </authorList>
    </citation>
    <scope>NUCLEOTIDE SEQUENCE [LARGE SCALE GENOMIC DNA]</scope>
    <source>
        <strain evidence="5 6">CBS 613</strain>
    </source>
</reference>
<organism evidence="5 6">
    <name type="scientific">Diutina rugosa</name>
    <name type="common">Yeast</name>
    <name type="synonym">Candida rugosa</name>
    <dbReference type="NCBI Taxonomy" id="5481"/>
    <lineage>
        <taxon>Eukaryota</taxon>
        <taxon>Fungi</taxon>
        <taxon>Dikarya</taxon>
        <taxon>Ascomycota</taxon>
        <taxon>Saccharomycotina</taxon>
        <taxon>Pichiomycetes</taxon>
        <taxon>Debaryomycetaceae</taxon>
        <taxon>Diutina</taxon>
    </lineage>
</organism>
<dbReference type="InterPro" id="IPR001683">
    <property type="entry name" value="PX_dom"/>
</dbReference>
<dbReference type="InterPro" id="IPR027267">
    <property type="entry name" value="AH/BAR_dom_sf"/>
</dbReference>
<evidence type="ECO:0000259" key="4">
    <source>
        <dbReference type="Pfam" id="PF09325"/>
    </source>
</evidence>
<dbReference type="GO" id="GO:0032266">
    <property type="term" value="F:phosphatidylinositol-3-phosphate binding"/>
    <property type="evidence" value="ECO:0007669"/>
    <property type="project" value="TreeGrafter"/>
</dbReference>
<evidence type="ECO:0000259" key="3">
    <source>
        <dbReference type="Pfam" id="PF00787"/>
    </source>
</evidence>
<feature type="compositionally biased region" description="Low complexity" evidence="2">
    <location>
        <begin position="55"/>
        <end position="80"/>
    </location>
</feature>
<comment type="similarity">
    <text evidence="1">Belongs to the VPS17 family.</text>
</comment>
<name>A0A642UXN7_DIURU</name>
<evidence type="ECO:0000256" key="1">
    <source>
        <dbReference type="PIRNR" id="PIRNR011791"/>
    </source>
</evidence>
<comment type="subunit">
    <text evidence="1">Component of the retromer complex.</text>
</comment>
<keyword evidence="1" id="KW-0813">Transport</keyword>